<name>A0A3N5BJS5_9BACL</name>
<evidence type="ECO:0000313" key="2">
    <source>
        <dbReference type="Proteomes" id="UP000277108"/>
    </source>
</evidence>
<dbReference type="EMBL" id="RKRK01000002">
    <property type="protein sequence ID" value="RPF57927.1"/>
    <property type="molecule type" value="Genomic_DNA"/>
</dbReference>
<reference evidence="1 2" key="1">
    <citation type="submission" date="2018-11" db="EMBL/GenBank/DDBJ databases">
        <title>Genomic Encyclopedia of Type Strains, Phase IV (KMG-IV): sequencing the most valuable type-strain genomes for metagenomic binning, comparative biology and taxonomic classification.</title>
        <authorList>
            <person name="Goeker M."/>
        </authorList>
    </citation>
    <scope>NUCLEOTIDE SEQUENCE [LARGE SCALE GENOMIC DNA]</scope>
    <source>
        <strain evidence="1 2">DSM 29158</strain>
    </source>
</reference>
<sequence>MPALLSFGMILGLTGVIFGFYTENKKLKKRLAQKGEMTDSLVISTVESMLNANYDEVKIIKYVREENPELGLVEAKTFVDNIKHSHVQ</sequence>
<protein>
    <submittedName>
        <fullName evidence="1">Ribosomal L7/L12-like protein</fullName>
    </submittedName>
</protein>
<dbReference type="AlphaFoldDB" id="A0A3N5BJS5"/>
<organism evidence="1 2">
    <name type="scientific">Abyssicoccus albus</name>
    <dbReference type="NCBI Taxonomy" id="1817405"/>
    <lineage>
        <taxon>Bacteria</taxon>
        <taxon>Bacillati</taxon>
        <taxon>Bacillota</taxon>
        <taxon>Bacilli</taxon>
        <taxon>Bacillales</taxon>
        <taxon>Abyssicoccaceae</taxon>
    </lineage>
</organism>
<keyword evidence="2" id="KW-1185">Reference proteome</keyword>
<gene>
    <name evidence="1" type="ORF">EDD62_0563</name>
</gene>
<accession>A0A3N5BJS5</accession>
<comment type="caution">
    <text evidence="1">The sequence shown here is derived from an EMBL/GenBank/DDBJ whole genome shotgun (WGS) entry which is preliminary data.</text>
</comment>
<dbReference type="Proteomes" id="UP000277108">
    <property type="component" value="Unassembled WGS sequence"/>
</dbReference>
<proteinExistence type="predicted"/>
<dbReference type="RefSeq" id="WP_123807445.1">
    <property type="nucleotide sequence ID" value="NZ_RKRK01000002.1"/>
</dbReference>
<evidence type="ECO:0000313" key="1">
    <source>
        <dbReference type="EMBL" id="RPF57927.1"/>
    </source>
</evidence>